<name>A0AAW1IC06_POPJA</name>
<dbReference type="PROSITE" id="PS00039">
    <property type="entry name" value="DEAD_ATP_HELICASE"/>
    <property type="match status" value="1"/>
</dbReference>
<dbReference type="FunFam" id="3.40.50.300:FF:000759">
    <property type="entry name" value="probable ATP-dependent RNA helicase DDX52"/>
    <property type="match status" value="1"/>
</dbReference>
<dbReference type="PROSITE" id="PS51194">
    <property type="entry name" value="HELICASE_CTER"/>
    <property type="match status" value="1"/>
</dbReference>
<evidence type="ECO:0000256" key="8">
    <source>
        <dbReference type="ARBA" id="ARBA00023242"/>
    </source>
</evidence>
<dbReference type="EC" id="3.6.4.13" evidence="2"/>
<dbReference type="InterPro" id="IPR001650">
    <property type="entry name" value="Helicase_C-like"/>
</dbReference>
<dbReference type="InterPro" id="IPR000629">
    <property type="entry name" value="RNA-helicase_DEAD-box_CS"/>
</dbReference>
<organism evidence="18 19">
    <name type="scientific">Popillia japonica</name>
    <name type="common">Japanese beetle</name>
    <dbReference type="NCBI Taxonomy" id="7064"/>
    <lineage>
        <taxon>Eukaryota</taxon>
        <taxon>Metazoa</taxon>
        <taxon>Ecdysozoa</taxon>
        <taxon>Arthropoda</taxon>
        <taxon>Hexapoda</taxon>
        <taxon>Insecta</taxon>
        <taxon>Pterygota</taxon>
        <taxon>Neoptera</taxon>
        <taxon>Endopterygota</taxon>
        <taxon>Coleoptera</taxon>
        <taxon>Polyphaga</taxon>
        <taxon>Scarabaeiformia</taxon>
        <taxon>Scarabaeidae</taxon>
        <taxon>Rutelinae</taxon>
        <taxon>Popillia</taxon>
    </lineage>
</organism>
<feature type="domain" description="Helicase ATP-binding" evidence="15">
    <location>
        <begin position="163"/>
        <end position="342"/>
    </location>
</feature>
<keyword evidence="4 13" id="KW-0378">Hydrolase</keyword>
<feature type="domain" description="DEAD-box RNA helicase Q" evidence="17">
    <location>
        <begin position="132"/>
        <end position="160"/>
    </location>
</feature>
<dbReference type="InterPro" id="IPR011545">
    <property type="entry name" value="DEAD/DEAH_box_helicase_dom"/>
</dbReference>
<evidence type="ECO:0000256" key="6">
    <source>
        <dbReference type="ARBA" id="ARBA00022840"/>
    </source>
</evidence>
<keyword evidence="19" id="KW-1185">Reference proteome</keyword>
<gene>
    <name evidence="18" type="ORF">QE152_g36959</name>
</gene>
<dbReference type="InterPro" id="IPR014001">
    <property type="entry name" value="Helicase_ATP-bd"/>
</dbReference>
<dbReference type="Pfam" id="PF00270">
    <property type="entry name" value="DEAD"/>
    <property type="match status" value="1"/>
</dbReference>
<keyword evidence="5 13" id="KW-0347">Helicase</keyword>
<dbReference type="SUPFAM" id="SSF52540">
    <property type="entry name" value="P-loop containing nucleoside triphosphate hydrolases"/>
    <property type="match status" value="1"/>
</dbReference>
<dbReference type="GO" id="GO:0003723">
    <property type="term" value="F:RNA binding"/>
    <property type="evidence" value="ECO:0007669"/>
    <property type="project" value="UniProtKB-KW"/>
</dbReference>
<dbReference type="GO" id="GO:0005524">
    <property type="term" value="F:ATP binding"/>
    <property type="evidence" value="ECO:0007669"/>
    <property type="project" value="UniProtKB-KW"/>
</dbReference>
<feature type="domain" description="Helicase C-terminal" evidence="16">
    <location>
        <begin position="353"/>
        <end position="514"/>
    </location>
</feature>
<comment type="catalytic activity">
    <reaction evidence="11">
        <text>ATP + H2O = ADP + phosphate + H(+)</text>
        <dbReference type="Rhea" id="RHEA:13065"/>
        <dbReference type="ChEBI" id="CHEBI:15377"/>
        <dbReference type="ChEBI" id="CHEBI:15378"/>
        <dbReference type="ChEBI" id="CHEBI:30616"/>
        <dbReference type="ChEBI" id="CHEBI:43474"/>
        <dbReference type="ChEBI" id="CHEBI:456216"/>
        <dbReference type="EC" id="3.6.4.13"/>
    </reaction>
</comment>
<dbReference type="SMART" id="SM00487">
    <property type="entry name" value="DEXDc"/>
    <property type="match status" value="1"/>
</dbReference>
<dbReference type="Proteomes" id="UP001458880">
    <property type="component" value="Unassembled WGS sequence"/>
</dbReference>
<dbReference type="GO" id="GO:0016787">
    <property type="term" value="F:hydrolase activity"/>
    <property type="evidence" value="ECO:0007669"/>
    <property type="project" value="UniProtKB-KW"/>
</dbReference>
<evidence type="ECO:0000256" key="10">
    <source>
        <dbReference type="ARBA" id="ARBA00044533"/>
    </source>
</evidence>
<dbReference type="PROSITE" id="PS51192">
    <property type="entry name" value="HELICASE_ATP_BIND_1"/>
    <property type="match status" value="1"/>
</dbReference>
<evidence type="ECO:0000256" key="11">
    <source>
        <dbReference type="ARBA" id="ARBA00047984"/>
    </source>
</evidence>
<evidence type="ECO:0000256" key="2">
    <source>
        <dbReference type="ARBA" id="ARBA00012552"/>
    </source>
</evidence>
<dbReference type="Gene3D" id="3.40.50.300">
    <property type="entry name" value="P-loop containing nucleotide triphosphate hydrolases"/>
    <property type="match status" value="2"/>
</dbReference>
<keyword evidence="8" id="KW-0539">Nucleus</keyword>
<dbReference type="GO" id="GO:0030490">
    <property type="term" value="P:maturation of SSU-rRNA"/>
    <property type="evidence" value="ECO:0007669"/>
    <property type="project" value="InterPro"/>
</dbReference>
<keyword evidence="3 13" id="KW-0547">Nucleotide-binding</keyword>
<evidence type="ECO:0000313" key="19">
    <source>
        <dbReference type="Proteomes" id="UP001458880"/>
    </source>
</evidence>
<evidence type="ECO:0000259" key="16">
    <source>
        <dbReference type="PROSITE" id="PS51194"/>
    </source>
</evidence>
<dbReference type="GO" id="GO:0005730">
    <property type="term" value="C:nucleolus"/>
    <property type="evidence" value="ECO:0007669"/>
    <property type="project" value="UniProtKB-SubCell"/>
</dbReference>
<comment type="similarity">
    <text evidence="9">Belongs to the DEAD box helicase family. DDX52/ROK1 subfamily.</text>
</comment>
<dbReference type="SMART" id="SM00490">
    <property type="entry name" value="HELICc"/>
    <property type="match status" value="1"/>
</dbReference>
<proteinExistence type="inferred from homology"/>
<feature type="short sequence motif" description="Q motif" evidence="12">
    <location>
        <begin position="132"/>
        <end position="160"/>
    </location>
</feature>
<dbReference type="CDD" id="cd18787">
    <property type="entry name" value="SF2_C_DEAD"/>
    <property type="match status" value="1"/>
</dbReference>
<comment type="caution">
    <text evidence="18">The sequence shown here is derived from an EMBL/GenBank/DDBJ whole genome shotgun (WGS) entry which is preliminary data.</text>
</comment>
<keyword evidence="6 13" id="KW-0067">ATP-binding</keyword>
<evidence type="ECO:0000256" key="1">
    <source>
        <dbReference type="ARBA" id="ARBA00004604"/>
    </source>
</evidence>
<dbReference type="AlphaFoldDB" id="A0AAW1IC06"/>
<protein>
    <recommendedName>
        <fullName evidence="10">Probable ATP-dependent RNA helicase DDX52</fullName>
        <ecNumber evidence="2">3.6.4.13</ecNumber>
    </recommendedName>
</protein>
<dbReference type="PROSITE" id="PS51195">
    <property type="entry name" value="Q_MOTIF"/>
    <property type="match status" value="1"/>
</dbReference>
<evidence type="ECO:0000256" key="3">
    <source>
        <dbReference type="ARBA" id="ARBA00022741"/>
    </source>
</evidence>
<evidence type="ECO:0000259" key="15">
    <source>
        <dbReference type="PROSITE" id="PS51192"/>
    </source>
</evidence>
<dbReference type="InterPro" id="IPR044764">
    <property type="entry name" value="DDX52/Rok1_DEADc"/>
</dbReference>
<dbReference type="InterPro" id="IPR050079">
    <property type="entry name" value="DEAD_box_RNA_helicase"/>
</dbReference>
<dbReference type="GO" id="GO:0003724">
    <property type="term" value="F:RNA helicase activity"/>
    <property type="evidence" value="ECO:0007669"/>
    <property type="project" value="UniProtKB-EC"/>
</dbReference>
<dbReference type="GO" id="GO:0005829">
    <property type="term" value="C:cytosol"/>
    <property type="evidence" value="ECO:0007669"/>
    <property type="project" value="TreeGrafter"/>
</dbReference>
<evidence type="ECO:0000256" key="13">
    <source>
        <dbReference type="RuleBase" id="RU000492"/>
    </source>
</evidence>
<evidence type="ECO:0000313" key="18">
    <source>
        <dbReference type="EMBL" id="KAK9686753.1"/>
    </source>
</evidence>
<dbReference type="PANTHER" id="PTHR47959:SF15">
    <property type="entry name" value="RNA HELICASE"/>
    <property type="match status" value="1"/>
</dbReference>
<evidence type="ECO:0000256" key="14">
    <source>
        <dbReference type="SAM" id="MobiDB-lite"/>
    </source>
</evidence>
<dbReference type="InterPro" id="IPR014014">
    <property type="entry name" value="RNA_helicase_DEAD_Q_motif"/>
</dbReference>
<evidence type="ECO:0000256" key="4">
    <source>
        <dbReference type="ARBA" id="ARBA00022801"/>
    </source>
</evidence>
<accession>A0AAW1IC06</accession>
<feature type="compositionally biased region" description="Basic and acidic residues" evidence="14">
    <location>
        <begin position="97"/>
        <end position="111"/>
    </location>
</feature>
<evidence type="ECO:0000256" key="7">
    <source>
        <dbReference type="ARBA" id="ARBA00022884"/>
    </source>
</evidence>
<reference evidence="18 19" key="1">
    <citation type="journal article" date="2024" name="BMC Genomics">
        <title>De novo assembly and annotation of Popillia japonica's genome with initial clues to its potential as an invasive pest.</title>
        <authorList>
            <person name="Cucini C."/>
            <person name="Boschi S."/>
            <person name="Funari R."/>
            <person name="Cardaioli E."/>
            <person name="Iannotti N."/>
            <person name="Marturano G."/>
            <person name="Paoli F."/>
            <person name="Bruttini M."/>
            <person name="Carapelli A."/>
            <person name="Frati F."/>
            <person name="Nardi F."/>
        </authorList>
    </citation>
    <scope>NUCLEOTIDE SEQUENCE [LARGE SCALE GENOMIC DNA]</scope>
    <source>
        <strain evidence="18">DMR45628</strain>
    </source>
</reference>
<dbReference type="InterPro" id="IPR027417">
    <property type="entry name" value="P-loop_NTPase"/>
</dbReference>
<evidence type="ECO:0000256" key="9">
    <source>
        <dbReference type="ARBA" id="ARBA00024355"/>
    </source>
</evidence>
<evidence type="ECO:0000256" key="12">
    <source>
        <dbReference type="PROSITE-ProRule" id="PRU00552"/>
    </source>
</evidence>
<feature type="region of interest" description="Disordered" evidence="14">
    <location>
        <begin position="92"/>
        <end position="111"/>
    </location>
</feature>
<evidence type="ECO:0000259" key="17">
    <source>
        <dbReference type="PROSITE" id="PS51195"/>
    </source>
</evidence>
<comment type="subcellular location">
    <subcellularLocation>
        <location evidence="1">Nucleus</location>
        <location evidence="1">Nucleolus</location>
    </subcellularLocation>
</comment>
<dbReference type="CDD" id="cd17957">
    <property type="entry name" value="DEADc_DDX52"/>
    <property type="match status" value="1"/>
</dbReference>
<keyword evidence="7" id="KW-0694">RNA-binding</keyword>
<dbReference type="GO" id="GO:0010468">
    <property type="term" value="P:regulation of gene expression"/>
    <property type="evidence" value="ECO:0007669"/>
    <property type="project" value="UniProtKB-ARBA"/>
</dbReference>
<evidence type="ECO:0000256" key="5">
    <source>
        <dbReference type="ARBA" id="ARBA00022806"/>
    </source>
</evidence>
<dbReference type="EMBL" id="JASPKY010000685">
    <property type="protein sequence ID" value="KAK9686753.1"/>
    <property type="molecule type" value="Genomic_DNA"/>
</dbReference>
<sequence>MDAYDIFKKISKGAKFKTKQRPIIKPLENDITIKSEPIEIQHTVLTHTTCSDSNNISTILEDQKNDFVLLNSFAEAGKIISGKKRKKDIEQQLSSMDETKQKKMREEKANRYRNENSISVVGRHVPEPIKSFQELSSSVDSVLLANLAKCGYTEPTPIQKQAIPAMLEDRQILACAPTGSGKTVAFLLPLLQHLQGPQSSGFRALIICPTRELAKQIQQECIRLSDGRNLKIHILSKINKAITQYDPKKSNGKYDILVTTPNRLCFLLNQDPPAINLNSVEWLIIDEADKLFEESVRSFRNQLQQILKACCLHKRRVAMFSATCTPIVSKWCVHNMKGLIRVTVGLRNAVTDTVEQELKFVGNEEGKLLAIRDLIRRGVNPPVLVFVQSKERAQQLFTELIYDGINVDAIHSDRTQLQRDNTIRSFREGKIWILICTELIARGVDFKGINLIVNYDFPPSSISYVHRIGRAGRAGRRGKAITFFTVDDTVNLRNIAHILQQSGQQVPEFMLRIKKRSKKERKRLLTSALKRDDITTTPVYELMKRRRWKRRTDKTIQRENNVNQNGYINKM</sequence>
<dbReference type="Pfam" id="PF00271">
    <property type="entry name" value="Helicase_C"/>
    <property type="match status" value="1"/>
</dbReference>
<dbReference type="PANTHER" id="PTHR47959">
    <property type="entry name" value="ATP-DEPENDENT RNA HELICASE RHLE-RELATED"/>
    <property type="match status" value="1"/>
</dbReference>